<dbReference type="EMBL" id="KQ971361">
    <property type="protein sequence ID" value="EFA09177.1"/>
    <property type="molecule type" value="Genomic_DNA"/>
</dbReference>
<dbReference type="STRING" id="7070.D6WWI0"/>
<dbReference type="GO" id="GO:0050776">
    <property type="term" value="P:regulation of immune response"/>
    <property type="evidence" value="ECO:0000318"/>
    <property type="project" value="GO_Central"/>
</dbReference>
<dbReference type="Gene3D" id="3.30.497.10">
    <property type="entry name" value="Antithrombin, subunit I, domain 2"/>
    <property type="match status" value="1"/>
</dbReference>
<reference evidence="7 8" key="2">
    <citation type="journal article" date="2010" name="Nucleic Acids Res.">
        <title>BeetleBase in 2010: revisions to provide comprehensive genomic information for Tribolium castaneum.</title>
        <authorList>
            <person name="Kim H.S."/>
            <person name="Murphy T."/>
            <person name="Xia J."/>
            <person name="Caragea D."/>
            <person name="Park Y."/>
            <person name="Beeman R.W."/>
            <person name="Lorenzen M.D."/>
            <person name="Butcher S."/>
            <person name="Manak J.R."/>
            <person name="Brown S.J."/>
        </authorList>
    </citation>
    <scope>GENOME REANNOTATION</scope>
    <source>
        <strain evidence="7 8">Georgia GA2</strain>
    </source>
</reference>
<evidence type="ECO:0000313" key="7">
    <source>
        <dbReference type="EMBL" id="EFA09177.1"/>
    </source>
</evidence>
<feature type="signal peptide" evidence="5">
    <location>
        <begin position="1"/>
        <end position="16"/>
    </location>
</feature>
<dbReference type="Gene3D" id="2.30.39.10">
    <property type="entry name" value="Alpha-1-antitrypsin, domain 1"/>
    <property type="match status" value="2"/>
</dbReference>
<comment type="similarity">
    <text evidence="1 4">Belongs to the serpin family.</text>
</comment>
<dbReference type="PANTHER" id="PTHR11461:SF211">
    <property type="entry name" value="GH10112P-RELATED"/>
    <property type="match status" value="1"/>
</dbReference>
<proteinExistence type="inferred from homology"/>
<dbReference type="PhylomeDB" id="D6WWI0"/>
<dbReference type="InterPro" id="IPR023795">
    <property type="entry name" value="Serpin_CS"/>
</dbReference>
<dbReference type="MEROPS" id="I04.086"/>
<dbReference type="SMART" id="SM00093">
    <property type="entry name" value="SERPIN"/>
    <property type="match status" value="1"/>
</dbReference>
<keyword evidence="5" id="KW-0732">Signal</keyword>
<evidence type="ECO:0000313" key="8">
    <source>
        <dbReference type="Proteomes" id="UP000007266"/>
    </source>
</evidence>
<evidence type="ECO:0000256" key="4">
    <source>
        <dbReference type="RuleBase" id="RU000411"/>
    </source>
</evidence>
<dbReference type="AlphaFoldDB" id="D6WWI0"/>
<dbReference type="PANTHER" id="PTHR11461">
    <property type="entry name" value="SERINE PROTEASE INHIBITOR, SERPIN"/>
    <property type="match status" value="1"/>
</dbReference>
<evidence type="ECO:0000256" key="2">
    <source>
        <dbReference type="ARBA" id="ARBA00022690"/>
    </source>
</evidence>
<dbReference type="InterPro" id="IPR023796">
    <property type="entry name" value="Serpin_dom"/>
</dbReference>
<accession>D6WWI0</accession>
<dbReference type="GO" id="GO:0004867">
    <property type="term" value="F:serine-type endopeptidase inhibitor activity"/>
    <property type="evidence" value="ECO:0007669"/>
    <property type="project" value="UniProtKB-KW"/>
</dbReference>
<evidence type="ECO:0000256" key="1">
    <source>
        <dbReference type="ARBA" id="ARBA00009500"/>
    </source>
</evidence>
<dbReference type="OrthoDB" id="9518664at2759"/>
<keyword evidence="2" id="KW-0646">Protease inhibitor</keyword>
<protein>
    <submittedName>
        <fullName evidence="7">Serpin peptidase inhibitor 7</fullName>
    </submittedName>
</protein>
<reference evidence="7 8" key="1">
    <citation type="journal article" date="2008" name="Nature">
        <title>The genome of the model beetle and pest Tribolium castaneum.</title>
        <authorList>
            <consortium name="Tribolium Genome Sequencing Consortium"/>
            <person name="Richards S."/>
            <person name="Gibbs R.A."/>
            <person name="Weinstock G.M."/>
            <person name="Brown S.J."/>
            <person name="Denell R."/>
            <person name="Beeman R.W."/>
            <person name="Gibbs R."/>
            <person name="Beeman R.W."/>
            <person name="Brown S.J."/>
            <person name="Bucher G."/>
            <person name="Friedrich M."/>
            <person name="Grimmelikhuijzen C.J."/>
            <person name="Klingler M."/>
            <person name="Lorenzen M."/>
            <person name="Richards S."/>
            <person name="Roth S."/>
            <person name="Schroder R."/>
            <person name="Tautz D."/>
            <person name="Zdobnov E.M."/>
            <person name="Muzny D."/>
            <person name="Gibbs R.A."/>
            <person name="Weinstock G.M."/>
            <person name="Attaway T."/>
            <person name="Bell S."/>
            <person name="Buhay C.J."/>
            <person name="Chandrabose M.N."/>
            <person name="Chavez D."/>
            <person name="Clerk-Blankenburg K.P."/>
            <person name="Cree A."/>
            <person name="Dao M."/>
            <person name="Davis C."/>
            <person name="Chacko J."/>
            <person name="Dinh H."/>
            <person name="Dugan-Rocha S."/>
            <person name="Fowler G."/>
            <person name="Garner T.T."/>
            <person name="Garnes J."/>
            <person name="Gnirke A."/>
            <person name="Hawes A."/>
            <person name="Hernandez J."/>
            <person name="Hines S."/>
            <person name="Holder M."/>
            <person name="Hume J."/>
            <person name="Jhangiani S.N."/>
            <person name="Joshi V."/>
            <person name="Khan Z.M."/>
            <person name="Jackson L."/>
            <person name="Kovar C."/>
            <person name="Kowis A."/>
            <person name="Lee S."/>
            <person name="Lewis L.R."/>
            <person name="Margolis J."/>
            <person name="Morgan M."/>
            <person name="Nazareth L.V."/>
            <person name="Nguyen N."/>
            <person name="Okwuonu G."/>
            <person name="Parker D."/>
            <person name="Richards S."/>
            <person name="Ruiz S.J."/>
            <person name="Santibanez J."/>
            <person name="Savard J."/>
            <person name="Scherer S.E."/>
            <person name="Schneider B."/>
            <person name="Sodergren E."/>
            <person name="Tautz D."/>
            <person name="Vattahil S."/>
            <person name="Villasana D."/>
            <person name="White C.S."/>
            <person name="Wright R."/>
            <person name="Park Y."/>
            <person name="Beeman R.W."/>
            <person name="Lord J."/>
            <person name="Oppert B."/>
            <person name="Lorenzen M."/>
            <person name="Brown S."/>
            <person name="Wang L."/>
            <person name="Savard J."/>
            <person name="Tautz D."/>
            <person name="Richards S."/>
            <person name="Weinstock G."/>
            <person name="Gibbs R.A."/>
            <person name="Liu Y."/>
            <person name="Worley K."/>
            <person name="Weinstock G."/>
            <person name="Elsik C.G."/>
            <person name="Reese J.T."/>
            <person name="Elhaik E."/>
            <person name="Landan G."/>
            <person name="Graur D."/>
            <person name="Arensburger P."/>
            <person name="Atkinson P."/>
            <person name="Beeman R.W."/>
            <person name="Beidler J."/>
            <person name="Brown S.J."/>
            <person name="Demuth J.P."/>
            <person name="Drury D.W."/>
            <person name="Du Y.Z."/>
            <person name="Fujiwara H."/>
            <person name="Lorenzen M."/>
            <person name="Maselli V."/>
            <person name="Osanai M."/>
            <person name="Park Y."/>
            <person name="Robertson H.M."/>
            <person name="Tu Z."/>
            <person name="Wang J.J."/>
            <person name="Wang S."/>
            <person name="Richards S."/>
            <person name="Song H."/>
            <person name="Zhang L."/>
            <person name="Sodergren E."/>
            <person name="Werner D."/>
            <person name="Stanke M."/>
            <person name="Morgenstern B."/>
            <person name="Solovyev V."/>
            <person name="Kosarev P."/>
            <person name="Brown G."/>
            <person name="Chen H.C."/>
            <person name="Ermolaeva O."/>
            <person name="Hlavina W."/>
            <person name="Kapustin Y."/>
            <person name="Kiryutin B."/>
            <person name="Kitts P."/>
            <person name="Maglott D."/>
            <person name="Pruitt K."/>
            <person name="Sapojnikov V."/>
            <person name="Souvorov A."/>
            <person name="Mackey A.J."/>
            <person name="Waterhouse R.M."/>
            <person name="Wyder S."/>
            <person name="Zdobnov E.M."/>
            <person name="Zdobnov E.M."/>
            <person name="Wyder S."/>
            <person name="Kriventseva E.V."/>
            <person name="Kadowaki T."/>
            <person name="Bork P."/>
            <person name="Aranda M."/>
            <person name="Bao R."/>
            <person name="Beermann A."/>
            <person name="Berns N."/>
            <person name="Bolognesi R."/>
            <person name="Bonneton F."/>
            <person name="Bopp D."/>
            <person name="Brown S.J."/>
            <person name="Bucher G."/>
            <person name="Butts T."/>
            <person name="Chaumot A."/>
            <person name="Denell R.E."/>
            <person name="Ferrier D.E."/>
            <person name="Friedrich M."/>
            <person name="Gordon C.M."/>
            <person name="Jindra M."/>
            <person name="Klingler M."/>
            <person name="Lan Q."/>
            <person name="Lattorff H.M."/>
            <person name="Laudet V."/>
            <person name="von Levetsow C."/>
            <person name="Liu Z."/>
            <person name="Lutz R."/>
            <person name="Lynch J.A."/>
            <person name="da Fonseca R.N."/>
            <person name="Posnien N."/>
            <person name="Reuter R."/>
            <person name="Roth S."/>
            <person name="Savard J."/>
            <person name="Schinko J.B."/>
            <person name="Schmitt C."/>
            <person name="Schoppmeier M."/>
            <person name="Schroder R."/>
            <person name="Shippy T.D."/>
            <person name="Simonnet F."/>
            <person name="Marques-Souza H."/>
            <person name="Tautz D."/>
            <person name="Tomoyasu Y."/>
            <person name="Trauner J."/>
            <person name="Van der Zee M."/>
            <person name="Vervoort M."/>
            <person name="Wittkopp N."/>
            <person name="Wimmer E.A."/>
            <person name="Yang X."/>
            <person name="Jones A.K."/>
            <person name="Sattelle D.B."/>
            <person name="Ebert P.R."/>
            <person name="Nelson D."/>
            <person name="Scott J.G."/>
            <person name="Beeman R.W."/>
            <person name="Muthukrishnan S."/>
            <person name="Kramer K.J."/>
            <person name="Arakane Y."/>
            <person name="Beeman R.W."/>
            <person name="Zhu Q."/>
            <person name="Hogenkamp D."/>
            <person name="Dixit R."/>
            <person name="Oppert B."/>
            <person name="Jiang H."/>
            <person name="Zou Z."/>
            <person name="Marshall J."/>
            <person name="Elpidina E."/>
            <person name="Vinokurov K."/>
            <person name="Oppert C."/>
            <person name="Zou Z."/>
            <person name="Evans J."/>
            <person name="Lu Z."/>
            <person name="Zhao P."/>
            <person name="Sumathipala N."/>
            <person name="Altincicek B."/>
            <person name="Vilcinskas A."/>
            <person name="Williams M."/>
            <person name="Hultmark D."/>
            <person name="Hetru C."/>
            <person name="Jiang H."/>
            <person name="Grimmelikhuijzen C.J."/>
            <person name="Hauser F."/>
            <person name="Cazzamali G."/>
            <person name="Williamson M."/>
            <person name="Park Y."/>
            <person name="Li B."/>
            <person name="Tanaka Y."/>
            <person name="Predel R."/>
            <person name="Neupert S."/>
            <person name="Schachtner J."/>
            <person name="Verleyen P."/>
            <person name="Raible F."/>
            <person name="Bork P."/>
            <person name="Friedrich M."/>
            <person name="Walden K.K."/>
            <person name="Robertson H.M."/>
            <person name="Angeli S."/>
            <person name="Foret S."/>
            <person name="Bucher G."/>
            <person name="Schuetz S."/>
            <person name="Maleszka R."/>
            <person name="Wimmer E.A."/>
            <person name="Beeman R.W."/>
            <person name="Lorenzen M."/>
            <person name="Tomoyasu Y."/>
            <person name="Miller S.C."/>
            <person name="Grossmann D."/>
            <person name="Bucher G."/>
        </authorList>
    </citation>
    <scope>NUCLEOTIDE SEQUENCE [LARGE SCALE GENOMIC DNA]</scope>
    <source>
        <strain evidence="7 8">Georgia GA2</strain>
    </source>
</reference>
<dbReference type="OMA" id="LTENMIM"/>
<organism evidence="7 8">
    <name type="scientific">Tribolium castaneum</name>
    <name type="common">Red flour beetle</name>
    <dbReference type="NCBI Taxonomy" id="7070"/>
    <lineage>
        <taxon>Eukaryota</taxon>
        <taxon>Metazoa</taxon>
        <taxon>Ecdysozoa</taxon>
        <taxon>Arthropoda</taxon>
        <taxon>Hexapoda</taxon>
        <taxon>Insecta</taxon>
        <taxon>Pterygota</taxon>
        <taxon>Neoptera</taxon>
        <taxon>Endopterygota</taxon>
        <taxon>Coleoptera</taxon>
        <taxon>Polyphaga</taxon>
        <taxon>Cucujiformia</taxon>
        <taxon>Tenebrionidae</taxon>
        <taxon>Tenebrionidae incertae sedis</taxon>
        <taxon>Tribolium</taxon>
    </lineage>
</organism>
<keyword evidence="8" id="KW-1185">Reference proteome</keyword>
<sequence length="395" mass="43963">MKTLTAFAAVICISLADDTALKEFTSGNNLFTTSIYKEIKKTTPGNFLVSPFSAESVLALVQGGAKDATALEMRDALHLPAAPETTQAAIKALHPQLKQTLYTLKTANKIYLKPGFEVRPEFRKVASEVFEAGLENIDFERKEEAAQAMNQWVEEQTEHKIQNLISPENLNSRTRSILINALYFKGNWSSPFKKFLTKEEDFYKNGKQVAPVATMKLQSSTKYYESEELKAKFLELPFEGGDVSMIIVLPNEKDGLEVLENQLEKTVELPQLAEEYVKVALPKFQIRSQFILKEMLQELGMKKAFKGEEADLSGIAGDKGDLVIDQVVQKTFIDLNEDGVEAAAATFVGVGIPLSGVVSTVTPKEFKADHPFLFYIKFKDLILFAGRVVDPTDSK</sequence>
<dbReference type="HOGENOM" id="CLU_023330_0_2_1"/>
<evidence type="ECO:0000259" key="6">
    <source>
        <dbReference type="SMART" id="SM00093"/>
    </source>
</evidence>
<dbReference type="GO" id="GO:0005615">
    <property type="term" value="C:extracellular space"/>
    <property type="evidence" value="ECO:0000318"/>
    <property type="project" value="GO_Central"/>
</dbReference>
<name>D6WWI0_TRICA</name>
<dbReference type="Proteomes" id="UP000007266">
    <property type="component" value="Linkage group 8"/>
</dbReference>
<dbReference type="Pfam" id="PF00079">
    <property type="entry name" value="Serpin"/>
    <property type="match status" value="1"/>
</dbReference>
<feature type="chain" id="PRO_5003089963" evidence="5">
    <location>
        <begin position="17"/>
        <end position="395"/>
    </location>
</feature>
<dbReference type="CDD" id="cd19955">
    <property type="entry name" value="serpin48-like_insects"/>
    <property type="match status" value="1"/>
</dbReference>
<dbReference type="InterPro" id="IPR036186">
    <property type="entry name" value="Serpin_sf"/>
</dbReference>
<keyword evidence="3" id="KW-0722">Serine protease inhibitor</keyword>
<dbReference type="KEGG" id="tca:663238"/>
<dbReference type="InterPro" id="IPR000215">
    <property type="entry name" value="Serpin_fam"/>
</dbReference>
<evidence type="ECO:0000256" key="5">
    <source>
        <dbReference type="SAM" id="SignalP"/>
    </source>
</evidence>
<dbReference type="InterPro" id="IPR042178">
    <property type="entry name" value="Serpin_sf_1"/>
</dbReference>
<feature type="domain" description="Serpin" evidence="6">
    <location>
        <begin position="33"/>
        <end position="391"/>
    </location>
</feature>
<evidence type="ECO:0000256" key="3">
    <source>
        <dbReference type="ARBA" id="ARBA00022900"/>
    </source>
</evidence>
<dbReference type="PROSITE" id="PS00284">
    <property type="entry name" value="SERPIN"/>
    <property type="match status" value="1"/>
</dbReference>
<dbReference type="SUPFAM" id="SSF56574">
    <property type="entry name" value="Serpins"/>
    <property type="match status" value="1"/>
</dbReference>
<dbReference type="InterPro" id="IPR042185">
    <property type="entry name" value="Serpin_sf_2"/>
</dbReference>
<dbReference type="eggNOG" id="KOG2392">
    <property type="taxonomic scope" value="Eukaryota"/>
</dbReference>
<gene>
    <name evidence="7" type="primary">AUGUSTUS-3.0.2_05740</name>
    <name evidence="7" type="ORF">TcasGA2_TC005740</name>
</gene>
<dbReference type="InParanoid" id="D6WWI0"/>